<comment type="caution">
    <text evidence="3">The sequence shown here is derived from an EMBL/GenBank/DDBJ whole genome shotgun (WGS) entry which is preliminary data.</text>
</comment>
<dbReference type="EMBL" id="JANIEX010000071">
    <property type="protein sequence ID" value="KAJ3574365.1"/>
    <property type="molecule type" value="Genomic_DNA"/>
</dbReference>
<feature type="transmembrane region" description="Helical" evidence="2">
    <location>
        <begin position="132"/>
        <end position="155"/>
    </location>
</feature>
<dbReference type="Proteomes" id="UP001213000">
    <property type="component" value="Unassembled WGS sequence"/>
</dbReference>
<feature type="transmembrane region" description="Helical" evidence="2">
    <location>
        <begin position="53"/>
        <end position="73"/>
    </location>
</feature>
<organism evidence="3 4">
    <name type="scientific">Leucocoprinus birnbaumii</name>
    <dbReference type="NCBI Taxonomy" id="56174"/>
    <lineage>
        <taxon>Eukaryota</taxon>
        <taxon>Fungi</taxon>
        <taxon>Dikarya</taxon>
        <taxon>Basidiomycota</taxon>
        <taxon>Agaricomycotina</taxon>
        <taxon>Agaricomycetes</taxon>
        <taxon>Agaricomycetidae</taxon>
        <taxon>Agaricales</taxon>
        <taxon>Agaricineae</taxon>
        <taxon>Agaricaceae</taxon>
        <taxon>Leucocoprinus</taxon>
    </lineage>
</organism>
<evidence type="ECO:0000256" key="1">
    <source>
        <dbReference type="SAM" id="MobiDB-lite"/>
    </source>
</evidence>
<keyword evidence="2" id="KW-0472">Membrane</keyword>
<evidence type="ECO:0000256" key="2">
    <source>
        <dbReference type="SAM" id="Phobius"/>
    </source>
</evidence>
<keyword evidence="2" id="KW-0812">Transmembrane</keyword>
<feature type="region of interest" description="Disordered" evidence="1">
    <location>
        <begin position="284"/>
        <end position="320"/>
    </location>
</feature>
<feature type="compositionally biased region" description="Basic and acidic residues" evidence="1">
    <location>
        <begin position="302"/>
        <end position="320"/>
    </location>
</feature>
<feature type="transmembrane region" description="Helical" evidence="2">
    <location>
        <begin position="12"/>
        <end position="33"/>
    </location>
</feature>
<feature type="transmembrane region" description="Helical" evidence="2">
    <location>
        <begin position="252"/>
        <end position="269"/>
    </location>
</feature>
<protein>
    <submittedName>
        <fullName evidence="3">Uncharacterized protein</fullName>
    </submittedName>
</protein>
<proteinExistence type="predicted"/>
<name>A0AAD5W2G2_9AGAR</name>
<feature type="transmembrane region" description="Helical" evidence="2">
    <location>
        <begin position="220"/>
        <end position="240"/>
    </location>
</feature>
<accession>A0AAD5W2G2</accession>
<evidence type="ECO:0000313" key="3">
    <source>
        <dbReference type="EMBL" id="KAJ3574365.1"/>
    </source>
</evidence>
<dbReference type="AlphaFoldDB" id="A0AAD5W2G2"/>
<reference evidence="3" key="1">
    <citation type="submission" date="2022-07" db="EMBL/GenBank/DDBJ databases">
        <title>Genome Sequence of Leucocoprinus birnbaumii.</title>
        <authorList>
            <person name="Buettner E."/>
        </authorList>
    </citation>
    <scope>NUCLEOTIDE SEQUENCE</scope>
    <source>
        <strain evidence="3">VT141</strain>
    </source>
</reference>
<keyword evidence="2" id="KW-1133">Transmembrane helix</keyword>
<feature type="transmembrane region" description="Helical" evidence="2">
    <location>
        <begin position="175"/>
        <end position="199"/>
    </location>
</feature>
<keyword evidence="4" id="KW-1185">Reference proteome</keyword>
<feature type="transmembrane region" description="Helical" evidence="2">
    <location>
        <begin position="104"/>
        <end position="125"/>
    </location>
</feature>
<sequence length="320" mass="35053">MAQSQTRVFEHAYYVGGYIGGILYGLELALYFVIMRKLRKHKSGSIHSRKLSAAFCTVGLALLTINISCNAVWGETMWIEARGSQAHGVETFIMTQVSAWYETLSSTCAVGLIFMGDALLLYRLFIVWGSNFLIIVIPALAYLAAFVLAIIQLVISGTPGGNFFHGQTIAFGTPYYSITIGLNIIITFLICGRLIHLVGGLSRSPENCHVLHFYSSLTSLMIESAALYSLLGITYLIPYASESQTAIAFGQVWSKLTCICPQLIILRMASGKAWDKRKVSEAMSTLQGRSVAPQPPLANRGTEIEGTRDSDDRKSSVDQV</sequence>
<gene>
    <name evidence="3" type="ORF">NP233_g1818</name>
</gene>
<evidence type="ECO:0000313" key="4">
    <source>
        <dbReference type="Proteomes" id="UP001213000"/>
    </source>
</evidence>